<dbReference type="Pfam" id="PF08719">
    <property type="entry name" value="NADAR"/>
    <property type="match status" value="1"/>
</dbReference>
<comment type="caution">
    <text evidence="3">The sequence shown here is derived from an EMBL/GenBank/DDBJ whole genome shotgun (WGS) entry which is preliminary data.</text>
</comment>
<accession>A0A8H5MBK3</accession>
<feature type="compositionally biased region" description="Pro residues" evidence="1">
    <location>
        <begin position="73"/>
        <end position="93"/>
    </location>
</feature>
<evidence type="ECO:0000259" key="2">
    <source>
        <dbReference type="Pfam" id="PF08719"/>
    </source>
</evidence>
<dbReference type="SUPFAM" id="SSF143990">
    <property type="entry name" value="YbiA-like"/>
    <property type="match status" value="1"/>
</dbReference>
<feature type="compositionally biased region" description="Basic and acidic residues" evidence="1">
    <location>
        <begin position="346"/>
        <end position="358"/>
    </location>
</feature>
<feature type="compositionally biased region" description="Polar residues" evidence="1">
    <location>
        <begin position="173"/>
        <end position="184"/>
    </location>
</feature>
<feature type="domain" description="NADAR" evidence="2">
    <location>
        <begin position="369"/>
        <end position="507"/>
    </location>
</feature>
<dbReference type="InterPro" id="IPR037238">
    <property type="entry name" value="YbiA-like_sf"/>
</dbReference>
<protein>
    <recommendedName>
        <fullName evidence="2">NADAR domain-containing protein</fullName>
    </recommendedName>
</protein>
<dbReference type="Gene3D" id="1.10.357.40">
    <property type="entry name" value="YbiA-like"/>
    <property type="match status" value="1"/>
</dbReference>
<feature type="region of interest" description="Disordered" evidence="1">
    <location>
        <begin position="70"/>
        <end position="239"/>
    </location>
</feature>
<feature type="compositionally biased region" description="Low complexity" evidence="1">
    <location>
        <begin position="127"/>
        <end position="157"/>
    </location>
</feature>
<dbReference type="InterPro" id="IPR012816">
    <property type="entry name" value="NADAR"/>
</dbReference>
<name>A0A8H5MBK3_9AGAR</name>
<keyword evidence="4" id="KW-1185">Reference proteome</keyword>
<dbReference type="OrthoDB" id="206452at2759"/>
<feature type="region of interest" description="Disordered" evidence="1">
    <location>
        <begin position="260"/>
        <end position="365"/>
    </location>
</feature>
<evidence type="ECO:0000313" key="4">
    <source>
        <dbReference type="Proteomes" id="UP000565441"/>
    </source>
</evidence>
<organism evidence="3 4">
    <name type="scientific">Tricholomella constricta</name>
    <dbReference type="NCBI Taxonomy" id="117010"/>
    <lineage>
        <taxon>Eukaryota</taxon>
        <taxon>Fungi</taxon>
        <taxon>Dikarya</taxon>
        <taxon>Basidiomycota</taxon>
        <taxon>Agaricomycotina</taxon>
        <taxon>Agaricomycetes</taxon>
        <taxon>Agaricomycetidae</taxon>
        <taxon>Agaricales</taxon>
        <taxon>Tricholomatineae</taxon>
        <taxon>Lyophyllaceae</taxon>
        <taxon>Tricholomella</taxon>
    </lineage>
</organism>
<sequence length="512" mass="56668">MGISLSKFKKKRRPRPLQVPKVYYPYDYPYEQGYAPPYWPQPVPHYAYAHPALMPNHGPVIPQAFIPQYPVQMPQPQPQPQPQPYWPPQPPQEPQSKRRKTRRRTPTATITFTTRNRQPQAAPPPAGSAQPMIIPSPEATTPVSSSTSTSTEAPRPSLYAQTPRGPQPGLGAGSSTHHATPSPSRHNHERRNSTQAQPPPQRAVTPNAPPPIPAPFTPTPYRSSNPLPEPPRDIYASSPYKHLLAPKALPTLPTMGQTIVVKGEEPKKPKKGLFGALSRKKSVPQETHEVRYVFVPQGSNANDTYATPSTSSAPPPQTTPAPPPQATPAPPPQPAPAPPPPSTLPSRRESVLSHRTAPEPDPIYFNQDTDYAPFLNHSPHKVCYERVDYPTATHLLEALKFMPRRQDIAEAIRLCDDTADVYEASAEHAADQAPDFGASYLEMMETVVYLKFNQHGDLRDLLLSTEDVPLVYDDPSDSYWGIGVSITGEPGQNQLGHVLEHVRARLQQDRLR</sequence>
<feature type="compositionally biased region" description="Pro residues" evidence="1">
    <location>
        <begin position="313"/>
        <end position="343"/>
    </location>
</feature>
<dbReference type="CDD" id="cd15457">
    <property type="entry name" value="NADAR"/>
    <property type="match status" value="1"/>
</dbReference>
<feature type="compositionally biased region" description="Pro residues" evidence="1">
    <location>
        <begin position="197"/>
        <end position="218"/>
    </location>
</feature>
<dbReference type="AlphaFoldDB" id="A0A8H5MBK3"/>
<evidence type="ECO:0000313" key="3">
    <source>
        <dbReference type="EMBL" id="KAF5387651.1"/>
    </source>
</evidence>
<gene>
    <name evidence="3" type="ORF">D9615_000772</name>
</gene>
<evidence type="ECO:0000256" key="1">
    <source>
        <dbReference type="SAM" id="MobiDB-lite"/>
    </source>
</evidence>
<feature type="compositionally biased region" description="Low complexity" evidence="1">
    <location>
        <begin position="106"/>
        <end position="120"/>
    </location>
</feature>
<dbReference type="EMBL" id="JAACJP010000001">
    <property type="protein sequence ID" value="KAF5387651.1"/>
    <property type="molecule type" value="Genomic_DNA"/>
</dbReference>
<dbReference type="Proteomes" id="UP000565441">
    <property type="component" value="Unassembled WGS sequence"/>
</dbReference>
<proteinExistence type="predicted"/>
<reference evidence="3 4" key="1">
    <citation type="journal article" date="2020" name="ISME J.">
        <title>Uncovering the hidden diversity of litter-decomposition mechanisms in mushroom-forming fungi.</title>
        <authorList>
            <person name="Floudas D."/>
            <person name="Bentzer J."/>
            <person name="Ahren D."/>
            <person name="Johansson T."/>
            <person name="Persson P."/>
            <person name="Tunlid A."/>
        </authorList>
    </citation>
    <scope>NUCLEOTIDE SEQUENCE [LARGE SCALE GENOMIC DNA]</scope>
    <source>
        <strain evidence="3 4">CBS 661.87</strain>
    </source>
</reference>